<dbReference type="GO" id="GO:0009253">
    <property type="term" value="P:peptidoglycan catabolic process"/>
    <property type="evidence" value="ECO:0007669"/>
    <property type="project" value="InterPro"/>
</dbReference>
<dbReference type="Proteomes" id="UP000011704">
    <property type="component" value="Unassembled WGS sequence"/>
</dbReference>
<dbReference type="Gene3D" id="3.40.80.10">
    <property type="entry name" value="Peptidoglycan recognition protein-like"/>
    <property type="match status" value="1"/>
</dbReference>
<protein>
    <recommendedName>
        <fullName evidence="1">Peptidoglycan binding-like domain-containing protein</fullName>
    </recommendedName>
</protein>
<comment type="caution">
    <text evidence="2">The sequence shown here is derived from an EMBL/GenBank/DDBJ whole genome shotgun (WGS) entry which is preliminary data.</text>
</comment>
<dbReference type="GO" id="GO:0008745">
    <property type="term" value="F:N-acetylmuramoyl-L-alanine amidase activity"/>
    <property type="evidence" value="ECO:0007669"/>
    <property type="project" value="InterPro"/>
</dbReference>
<accession>M1YZV2</accession>
<dbReference type="InterPro" id="IPR036366">
    <property type="entry name" value="PGBDSf"/>
</dbReference>
<evidence type="ECO:0000259" key="1">
    <source>
        <dbReference type="Pfam" id="PF01471"/>
    </source>
</evidence>
<dbReference type="RefSeq" id="WP_005008745.1">
    <property type="nucleotide sequence ID" value="NZ_HG422173.1"/>
</dbReference>
<dbReference type="STRING" id="1266370.NITGR_390001"/>
<dbReference type="InterPro" id="IPR036505">
    <property type="entry name" value="Amidase/PGRP_sf"/>
</dbReference>
<organism evidence="2 3">
    <name type="scientific">Nitrospina gracilis (strain 3/211)</name>
    <dbReference type="NCBI Taxonomy" id="1266370"/>
    <lineage>
        <taxon>Bacteria</taxon>
        <taxon>Pseudomonadati</taxon>
        <taxon>Nitrospinota/Tectimicrobiota group</taxon>
        <taxon>Nitrospinota</taxon>
        <taxon>Nitrospinia</taxon>
        <taxon>Nitrospinales</taxon>
        <taxon>Nitrospinaceae</taxon>
        <taxon>Nitrospina</taxon>
    </lineage>
</organism>
<dbReference type="Pfam" id="PF01471">
    <property type="entry name" value="PG_binding_1"/>
    <property type="match status" value="1"/>
</dbReference>
<feature type="domain" description="Peptidoglycan binding-like" evidence="1">
    <location>
        <begin position="205"/>
        <end position="257"/>
    </location>
</feature>
<dbReference type="InterPro" id="IPR036365">
    <property type="entry name" value="PGBD-like_sf"/>
</dbReference>
<dbReference type="InParanoid" id="M1YZV2"/>
<proteinExistence type="predicted"/>
<sequence>MEEQLLERLNAAALALKIQKPFDGRTTLATNKQGKKWKRRDPDALQGMVWHQELGWGSIEAVARYHTGPDSHLHAGGVESIAYTFAIRKNGQVVLCNDLDRAPWSQGYAGRKGDENAEFLSVMFEGFFQGTGVDDPSAGHPNDRQLLSGLVLWRICQDLWKWKAGDLYGHFLFGKPACPGDTLQTVVEAVRFNAPKKRKRKFTTVRQRQQGLKDCGFYKWKVDGLWGPGSRAALIAFQKECGLAADGLWGPNTEAALLGKLEE</sequence>
<dbReference type="Gene3D" id="1.10.101.10">
    <property type="entry name" value="PGBD-like superfamily/PGBD"/>
    <property type="match status" value="1"/>
</dbReference>
<name>M1YZV2_NITG3</name>
<evidence type="ECO:0000313" key="2">
    <source>
        <dbReference type="EMBL" id="CCQ90788.1"/>
    </source>
</evidence>
<gene>
    <name evidence="2" type="ORF">NITGR_390001</name>
</gene>
<keyword evidence="3" id="KW-1185">Reference proteome</keyword>
<dbReference type="AlphaFoldDB" id="M1YZV2"/>
<dbReference type="SUPFAM" id="SSF47090">
    <property type="entry name" value="PGBD-like"/>
    <property type="match status" value="1"/>
</dbReference>
<evidence type="ECO:0000313" key="3">
    <source>
        <dbReference type="Proteomes" id="UP000011704"/>
    </source>
</evidence>
<dbReference type="EMBL" id="CAQJ01000043">
    <property type="protein sequence ID" value="CCQ90788.1"/>
    <property type="molecule type" value="Genomic_DNA"/>
</dbReference>
<reference evidence="2 3" key="1">
    <citation type="journal article" date="2013" name="Front. Microbiol.">
        <title>The genome of Nitrospina gracilis illuminates the metabolism and evolution of the major marine nitrite oxidizer.</title>
        <authorList>
            <person name="Luecker S."/>
            <person name="Nowka B."/>
            <person name="Rattei T."/>
            <person name="Spieck E."/>
            <person name="and Daims H."/>
        </authorList>
    </citation>
    <scope>NUCLEOTIDE SEQUENCE [LARGE SCALE GENOMIC DNA]</scope>
    <source>
        <strain evidence="2 3">3/211</strain>
    </source>
</reference>
<dbReference type="HOGENOM" id="CLU_1057006_0_0_0"/>
<dbReference type="InterPro" id="IPR002477">
    <property type="entry name" value="Peptidoglycan-bd-like"/>
</dbReference>
<dbReference type="SUPFAM" id="SSF55846">
    <property type="entry name" value="N-acetylmuramoyl-L-alanine amidase-like"/>
    <property type="match status" value="1"/>
</dbReference>